<gene>
    <name evidence="7" type="ORF">KUF71_008015</name>
</gene>
<reference evidence="7" key="1">
    <citation type="submission" date="2021-07" db="EMBL/GenBank/DDBJ databases">
        <authorList>
            <person name="Catto M.A."/>
            <person name="Jacobson A."/>
            <person name="Kennedy G."/>
            <person name="Labadie P."/>
            <person name="Hunt B.G."/>
            <person name="Srinivasan R."/>
        </authorList>
    </citation>
    <scope>NUCLEOTIDE SEQUENCE</scope>
    <source>
        <strain evidence="7">PL_HMW_Pooled</strain>
        <tissue evidence="7">Head</tissue>
    </source>
</reference>
<evidence type="ECO:0000256" key="3">
    <source>
        <dbReference type="ARBA" id="ARBA00022989"/>
    </source>
</evidence>
<organism evidence="7 8">
    <name type="scientific">Frankliniella fusca</name>
    <dbReference type="NCBI Taxonomy" id="407009"/>
    <lineage>
        <taxon>Eukaryota</taxon>
        <taxon>Metazoa</taxon>
        <taxon>Ecdysozoa</taxon>
        <taxon>Arthropoda</taxon>
        <taxon>Hexapoda</taxon>
        <taxon>Insecta</taxon>
        <taxon>Pterygota</taxon>
        <taxon>Neoptera</taxon>
        <taxon>Paraneoptera</taxon>
        <taxon>Thysanoptera</taxon>
        <taxon>Terebrantia</taxon>
        <taxon>Thripoidea</taxon>
        <taxon>Thripidae</taxon>
        <taxon>Frankliniella</taxon>
    </lineage>
</organism>
<evidence type="ECO:0000259" key="6">
    <source>
        <dbReference type="Pfam" id="PF01490"/>
    </source>
</evidence>
<dbReference type="PANTHER" id="PTHR22950:SF460">
    <property type="entry name" value="PROTON-COUPLED AMINO ACID TRANSPORTER 4-LIKE PROTEIN"/>
    <property type="match status" value="1"/>
</dbReference>
<evidence type="ECO:0000313" key="7">
    <source>
        <dbReference type="EMBL" id="KAK3918767.1"/>
    </source>
</evidence>
<dbReference type="EMBL" id="JAHWGI010000960">
    <property type="protein sequence ID" value="KAK3918767.1"/>
    <property type="molecule type" value="Genomic_DNA"/>
</dbReference>
<keyword evidence="8" id="KW-1185">Reference proteome</keyword>
<evidence type="ECO:0000313" key="8">
    <source>
        <dbReference type="Proteomes" id="UP001219518"/>
    </source>
</evidence>
<comment type="subcellular location">
    <subcellularLocation>
        <location evidence="1">Membrane</location>
        <topology evidence="1">Multi-pass membrane protein</topology>
    </subcellularLocation>
</comment>
<feature type="transmembrane region" description="Helical" evidence="5">
    <location>
        <begin position="384"/>
        <end position="406"/>
    </location>
</feature>
<feature type="transmembrane region" description="Helical" evidence="5">
    <location>
        <begin position="337"/>
        <end position="364"/>
    </location>
</feature>
<dbReference type="GO" id="GO:0015179">
    <property type="term" value="F:L-amino acid transmembrane transporter activity"/>
    <property type="evidence" value="ECO:0007669"/>
    <property type="project" value="TreeGrafter"/>
</dbReference>
<feature type="transmembrane region" description="Helical" evidence="5">
    <location>
        <begin position="494"/>
        <end position="518"/>
    </location>
</feature>
<feature type="domain" description="Amino acid transporter transmembrane" evidence="6">
    <location>
        <begin position="112"/>
        <end position="509"/>
    </location>
</feature>
<dbReference type="GO" id="GO:0005774">
    <property type="term" value="C:vacuolar membrane"/>
    <property type="evidence" value="ECO:0007669"/>
    <property type="project" value="TreeGrafter"/>
</dbReference>
<keyword evidence="3 5" id="KW-1133">Transmembrane helix</keyword>
<name>A0AAE1HCB5_9NEOP</name>
<evidence type="ECO:0000256" key="2">
    <source>
        <dbReference type="ARBA" id="ARBA00022692"/>
    </source>
</evidence>
<dbReference type="Proteomes" id="UP001219518">
    <property type="component" value="Unassembled WGS sequence"/>
</dbReference>
<feature type="transmembrane region" description="Helical" evidence="5">
    <location>
        <begin position="307"/>
        <end position="325"/>
    </location>
</feature>
<evidence type="ECO:0000256" key="1">
    <source>
        <dbReference type="ARBA" id="ARBA00004141"/>
    </source>
</evidence>
<comment type="caution">
    <text evidence="7">The sequence shown here is derived from an EMBL/GenBank/DDBJ whole genome shotgun (WGS) entry which is preliminary data.</text>
</comment>
<proteinExistence type="predicted"/>
<feature type="transmembrane region" description="Helical" evidence="5">
    <location>
        <begin position="241"/>
        <end position="258"/>
    </location>
</feature>
<dbReference type="InterPro" id="IPR013057">
    <property type="entry name" value="AA_transpt_TM"/>
</dbReference>
<dbReference type="PANTHER" id="PTHR22950">
    <property type="entry name" value="AMINO ACID TRANSPORTER"/>
    <property type="match status" value="1"/>
</dbReference>
<dbReference type="Pfam" id="PF01490">
    <property type="entry name" value="Aa_trans"/>
    <property type="match status" value="1"/>
</dbReference>
<reference evidence="7" key="2">
    <citation type="journal article" date="2023" name="BMC Genomics">
        <title>Pest status, molecular evolution, and epigenetic factors derived from the genome assembly of Frankliniella fusca, a thysanopteran phytovirus vector.</title>
        <authorList>
            <person name="Catto M.A."/>
            <person name="Labadie P.E."/>
            <person name="Jacobson A.L."/>
            <person name="Kennedy G.G."/>
            <person name="Srinivasan R."/>
            <person name="Hunt B.G."/>
        </authorList>
    </citation>
    <scope>NUCLEOTIDE SEQUENCE</scope>
    <source>
        <strain evidence="7">PL_HMW_Pooled</strain>
    </source>
</reference>
<feature type="transmembrane region" description="Helical" evidence="5">
    <location>
        <begin position="427"/>
        <end position="446"/>
    </location>
</feature>
<accession>A0AAE1HCB5</accession>
<evidence type="ECO:0000256" key="4">
    <source>
        <dbReference type="ARBA" id="ARBA00023136"/>
    </source>
</evidence>
<feature type="transmembrane region" description="Helical" evidence="5">
    <location>
        <begin position="139"/>
        <end position="162"/>
    </location>
</feature>
<feature type="transmembrane region" description="Helical" evidence="5">
    <location>
        <begin position="270"/>
        <end position="287"/>
    </location>
</feature>
<evidence type="ECO:0000256" key="5">
    <source>
        <dbReference type="SAM" id="Phobius"/>
    </source>
</evidence>
<keyword evidence="4 5" id="KW-0472">Membrane</keyword>
<dbReference type="AlphaFoldDB" id="A0AAE1HCB5"/>
<sequence length="525" mass="58026">MDLPVGAVGEHGACNKACSENATHRMVASKVLTSQNGALVHHVHFPESEKLYNLRAERPPGKGREGAERTTDAVQTTAPTTVPVATTTTVESRGGDFDPFALRDIKHPTNEVDSLIHLMKGSMGSGILGMPKAVQNGGLWFSLAITPIVGFICTYCVHMLVISAHELYYRERVPQLDFSEVAELGFKTGPKRTRFLSKIAKHSVNWLMSLNLLGTCCIYLVFIASNMKQVMEHHDYAVHDLRVYIVCTLPFVLLFIVVRDLKYLSPTSMLANALIMVGMIICFYYMLRDVPSPSKRHAVGHYSTVPLYFSTVIFALEGIGVVMPLENNMKNPRRFPGCPGVLGFGFTVTAVLYTTVGFCGYLKYGDDTKDAITLNLPVEEGLAQSVKIMMSIAIFFTYFLQFYVPFEIIMKAVERNWGEQSVRNETLLRMFLGTLTVVIAVAVPTLEVFMSLIGALCLASLGLILPPAIEMVVFWDKEGGRGRGNWKVYKNIAIISFGVCALILGTTTSLINLVNFYASTDQLRS</sequence>
<protein>
    <submittedName>
        <fullName evidence="7">Proton-coupled amino acid transporter-like protein pathetic</fullName>
    </submittedName>
</protein>
<feature type="transmembrane region" description="Helical" evidence="5">
    <location>
        <begin position="204"/>
        <end position="225"/>
    </location>
</feature>
<keyword evidence="2 5" id="KW-0812">Transmembrane</keyword>